<sequence length="489" mass="52721">MQVAIIGRPNVGKSALFNRFSRCKLALVHNTPEGHVTRDYRRGVGKLADLRFMAVDTSGLEPFMAKGSIQERATRITLDVVRRCDLALLLVDARSGLVPEDEALVAWLRKCLTAPVLLAANKAERRGRSGVSGVSDALSEATRLGLGEPVAISAETGEGLVDLYTAMQPMIDKIIEERASQREEAAPKARSPGLAGEDDTEGPQDMKIAVIGQPNVGKSTLCNYLLGRERSLTGPEPGLTRDAVAEDFEWEGHAIELVDSAGWIRDAKLPEDGCRGAVAGGALRQAEHALNFAQVVVLMVDAAVSTQLGAGLTRRELALASSIVREGRALIIALNKLDLLSPLDRDKVVGRVEEQVKESLPEVAGVPCIGVSALTGAGAGEVLPTALQAFRVWNQRVPTARLNRWLIKAGILSSTEYRGTAAGRQVMRLRYVTQVSARPPTFAAFISGAEELSDNTTKFILNSLRAKFGFPGVPLRLLELLERIQEPFE</sequence>
<protein>
    <recommendedName>
        <fullName evidence="2 7">GTPase Der</fullName>
    </recommendedName>
</protein>
<gene>
    <name evidence="11" type="ORF">COCSUDRAFT_54269</name>
</gene>
<comment type="similarity">
    <text evidence="1 7">Belongs to the TRAFAC class TrmE-Era-EngA-EngB-Septin-like GTPase superfamily. EngA (Der) GTPase family.</text>
</comment>
<dbReference type="PANTHER" id="PTHR43834:SF6">
    <property type="entry name" value="GTPASE DER"/>
    <property type="match status" value="1"/>
</dbReference>
<dbReference type="PRINTS" id="PR00326">
    <property type="entry name" value="GTP1OBG"/>
</dbReference>
<dbReference type="eggNOG" id="KOG1191">
    <property type="taxonomic scope" value="Eukaryota"/>
</dbReference>
<accession>I0YR86</accession>
<dbReference type="InterPro" id="IPR005225">
    <property type="entry name" value="Small_GTP-bd"/>
</dbReference>
<proteinExistence type="inferred from homology"/>
<dbReference type="SUPFAM" id="SSF52540">
    <property type="entry name" value="P-loop containing nucleoside triphosphate hydrolases"/>
    <property type="match status" value="2"/>
</dbReference>
<dbReference type="InterPro" id="IPR032859">
    <property type="entry name" value="KH_dom-like"/>
</dbReference>
<evidence type="ECO:0000256" key="6">
    <source>
        <dbReference type="ARBA" id="ARBA00023134"/>
    </source>
</evidence>
<evidence type="ECO:0000313" key="12">
    <source>
        <dbReference type="Proteomes" id="UP000007264"/>
    </source>
</evidence>
<evidence type="ECO:0000256" key="4">
    <source>
        <dbReference type="ARBA" id="ARBA00022737"/>
    </source>
</evidence>
<feature type="domain" description="GTPase Der C-terminal KH-domain-like" evidence="10">
    <location>
        <begin position="396"/>
        <end position="477"/>
    </location>
</feature>
<evidence type="ECO:0000259" key="10">
    <source>
        <dbReference type="Pfam" id="PF14714"/>
    </source>
</evidence>
<dbReference type="GO" id="GO:0042254">
    <property type="term" value="P:ribosome biogenesis"/>
    <property type="evidence" value="ECO:0007669"/>
    <property type="project" value="UniProtKB-KW"/>
</dbReference>
<dbReference type="NCBIfam" id="TIGR03594">
    <property type="entry name" value="GTPase_EngA"/>
    <property type="match status" value="1"/>
</dbReference>
<dbReference type="Pfam" id="PF01926">
    <property type="entry name" value="MMR_HSR1"/>
    <property type="match status" value="2"/>
</dbReference>
<dbReference type="Gene3D" id="3.30.300.20">
    <property type="match status" value="1"/>
</dbReference>
<dbReference type="InterPro" id="IPR006073">
    <property type="entry name" value="GTP-bd"/>
</dbReference>
<comment type="function">
    <text evidence="7">GTPase that plays an essential role in the late steps of ribosome biogenesis.</text>
</comment>
<dbReference type="Proteomes" id="UP000007264">
    <property type="component" value="Unassembled WGS sequence"/>
</dbReference>
<dbReference type="GeneID" id="17038884"/>
<dbReference type="GO" id="GO:0005525">
    <property type="term" value="F:GTP binding"/>
    <property type="evidence" value="ECO:0007669"/>
    <property type="project" value="UniProtKB-KW"/>
</dbReference>
<dbReference type="OrthoDB" id="8954335at2759"/>
<dbReference type="AlphaFoldDB" id="I0YR86"/>
<dbReference type="RefSeq" id="XP_005645449.1">
    <property type="nucleotide sequence ID" value="XM_005645392.1"/>
</dbReference>
<name>I0YR86_COCSC</name>
<feature type="domain" description="G" evidence="9">
    <location>
        <begin position="2"/>
        <end position="122"/>
    </location>
</feature>
<evidence type="ECO:0000256" key="5">
    <source>
        <dbReference type="ARBA" id="ARBA00022741"/>
    </source>
</evidence>
<dbReference type="Pfam" id="PF14714">
    <property type="entry name" value="KH_dom-like"/>
    <property type="match status" value="1"/>
</dbReference>
<dbReference type="PANTHER" id="PTHR43834">
    <property type="entry name" value="GTPASE DER"/>
    <property type="match status" value="1"/>
</dbReference>
<evidence type="ECO:0000256" key="7">
    <source>
        <dbReference type="RuleBase" id="RU004481"/>
    </source>
</evidence>
<dbReference type="InterPro" id="IPR015946">
    <property type="entry name" value="KH_dom-like_a/b"/>
</dbReference>
<dbReference type="PIRSF" id="PIRSF006485">
    <property type="entry name" value="GTP-binding_EngA"/>
    <property type="match status" value="1"/>
</dbReference>
<dbReference type="STRING" id="574566.I0YR86"/>
<evidence type="ECO:0000256" key="3">
    <source>
        <dbReference type="ARBA" id="ARBA00022517"/>
    </source>
</evidence>
<feature type="domain" description="G" evidence="9">
    <location>
        <begin position="207"/>
        <end position="336"/>
    </location>
</feature>
<feature type="region of interest" description="Disordered" evidence="8">
    <location>
        <begin position="180"/>
        <end position="202"/>
    </location>
</feature>
<dbReference type="NCBIfam" id="TIGR00231">
    <property type="entry name" value="small_GTP"/>
    <property type="match status" value="2"/>
</dbReference>
<keyword evidence="4 7" id="KW-0677">Repeat</keyword>
<keyword evidence="6 7" id="KW-0342">GTP-binding</keyword>
<organism evidence="11 12">
    <name type="scientific">Coccomyxa subellipsoidea (strain C-169)</name>
    <name type="common">Green microalga</name>
    <dbReference type="NCBI Taxonomy" id="574566"/>
    <lineage>
        <taxon>Eukaryota</taxon>
        <taxon>Viridiplantae</taxon>
        <taxon>Chlorophyta</taxon>
        <taxon>core chlorophytes</taxon>
        <taxon>Trebouxiophyceae</taxon>
        <taxon>Trebouxiophyceae incertae sedis</taxon>
        <taxon>Coccomyxaceae</taxon>
        <taxon>Coccomyxa</taxon>
        <taxon>Coccomyxa subellipsoidea</taxon>
    </lineage>
</organism>
<keyword evidence="5 7" id="KW-0547">Nucleotide-binding</keyword>
<keyword evidence="3" id="KW-0690">Ribosome biogenesis</keyword>
<dbReference type="KEGG" id="csl:COCSUDRAFT_54269"/>
<reference evidence="11 12" key="1">
    <citation type="journal article" date="2012" name="Genome Biol.">
        <title>The genome of the polar eukaryotic microalga coccomyxa subellipsoidea reveals traits of cold adaptation.</title>
        <authorList>
            <person name="Blanc G."/>
            <person name="Agarkova I."/>
            <person name="Grimwood J."/>
            <person name="Kuo A."/>
            <person name="Brueggeman A."/>
            <person name="Dunigan D."/>
            <person name="Gurnon J."/>
            <person name="Ladunga I."/>
            <person name="Lindquist E."/>
            <person name="Lucas S."/>
            <person name="Pangilinan J."/>
            <person name="Proschold T."/>
            <person name="Salamov A."/>
            <person name="Schmutz J."/>
            <person name="Weeks D."/>
            <person name="Yamada T."/>
            <person name="Claverie J.M."/>
            <person name="Grigoriev I."/>
            <person name="Van Etten J."/>
            <person name="Lomsadze A."/>
            <person name="Borodovsky M."/>
        </authorList>
    </citation>
    <scope>NUCLEOTIDE SEQUENCE [LARGE SCALE GENOMIC DNA]</scope>
    <source>
        <strain evidence="11 12">C-169</strain>
    </source>
</reference>
<evidence type="ECO:0000256" key="2">
    <source>
        <dbReference type="ARBA" id="ARBA00020953"/>
    </source>
</evidence>
<evidence type="ECO:0000313" key="11">
    <source>
        <dbReference type="EMBL" id="EIE20905.1"/>
    </source>
</evidence>
<comment type="caution">
    <text evidence="11">The sequence shown here is derived from an EMBL/GenBank/DDBJ whole genome shotgun (WGS) entry which is preliminary data.</text>
</comment>
<keyword evidence="12" id="KW-1185">Reference proteome</keyword>
<evidence type="ECO:0000256" key="1">
    <source>
        <dbReference type="ARBA" id="ARBA00008279"/>
    </source>
</evidence>
<dbReference type="InterPro" id="IPR016484">
    <property type="entry name" value="GTPase_Der"/>
</dbReference>
<dbReference type="Gene3D" id="3.40.50.300">
    <property type="entry name" value="P-loop containing nucleotide triphosphate hydrolases"/>
    <property type="match status" value="2"/>
</dbReference>
<dbReference type="InterPro" id="IPR027417">
    <property type="entry name" value="P-loop_NTPase"/>
</dbReference>
<dbReference type="EMBL" id="AGSI01000014">
    <property type="protein sequence ID" value="EIE20905.1"/>
    <property type="molecule type" value="Genomic_DNA"/>
</dbReference>
<dbReference type="CDD" id="cd01894">
    <property type="entry name" value="EngA1"/>
    <property type="match status" value="1"/>
</dbReference>
<evidence type="ECO:0000256" key="8">
    <source>
        <dbReference type="SAM" id="MobiDB-lite"/>
    </source>
</evidence>
<evidence type="ECO:0000259" key="9">
    <source>
        <dbReference type="Pfam" id="PF01926"/>
    </source>
</evidence>